<name>A0ABV9QUU6_9GAMM</name>
<feature type="domain" description="Helix-turn-helix" evidence="2">
    <location>
        <begin position="4"/>
        <end position="58"/>
    </location>
</feature>
<feature type="region of interest" description="Disordered" evidence="1">
    <location>
        <begin position="60"/>
        <end position="84"/>
    </location>
</feature>
<dbReference type="Pfam" id="PF12728">
    <property type="entry name" value="HTH_17"/>
    <property type="match status" value="1"/>
</dbReference>
<dbReference type="SUPFAM" id="SSF46955">
    <property type="entry name" value="Putative DNA-binding domain"/>
    <property type="match status" value="1"/>
</dbReference>
<protein>
    <submittedName>
        <fullName evidence="3">Helix-turn-helix domain-containing protein</fullName>
    </submittedName>
</protein>
<evidence type="ECO:0000256" key="1">
    <source>
        <dbReference type="SAM" id="MobiDB-lite"/>
    </source>
</evidence>
<dbReference type="EMBL" id="JBHSHD010000003">
    <property type="protein sequence ID" value="MFC4819207.1"/>
    <property type="molecule type" value="Genomic_DNA"/>
</dbReference>
<gene>
    <name evidence="3" type="ORF">ACFO6Q_02665</name>
</gene>
<accession>A0ABV9QUU6</accession>
<evidence type="ECO:0000313" key="3">
    <source>
        <dbReference type="EMBL" id="MFC4819207.1"/>
    </source>
</evidence>
<dbReference type="InterPro" id="IPR041657">
    <property type="entry name" value="HTH_17"/>
</dbReference>
<sequence>MSDLLDTAEAARYLGGTSPISASTLAHWRVAGIGPAFVRVGRAIRYRCSDLDLWLAAQTRAPESAHSTDHTPQEAASGSDKEAQ</sequence>
<keyword evidence="4" id="KW-1185">Reference proteome</keyword>
<dbReference type="Proteomes" id="UP001595886">
    <property type="component" value="Unassembled WGS sequence"/>
</dbReference>
<comment type="caution">
    <text evidence="3">The sequence shown here is derived from an EMBL/GenBank/DDBJ whole genome shotgun (WGS) entry which is preliminary data.</text>
</comment>
<evidence type="ECO:0000259" key="2">
    <source>
        <dbReference type="Pfam" id="PF12728"/>
    </source>
</evidence>
<dbReference type="InterPro" id="IPR009061">
    <property type="entry name" value="DNA-bd_dom_put_sf"/>
</dbReference>
<proteinExistence type="predicted"/>
<reference evidence="4" key="1">
    <citation type="journal article" date="2019" name="Int. J. Syst. Evol. Microbiol.">
        <title>The Global Catalogue of Microorganisms (GCM) 10K type strain sequencing project: providing services to taxonomists for standard genome sequencing and annotation.</title>
        <authorList>
            <consortium name="The Broad Institute Genomics Platform"/>
            <consortium name="The Broad Institute Genome Sequencing Center for Infectious Disease"/>
            <person name="Wu L."/>
            <person name="Ma J."/>
        </authorList>
    </citation>
    <scope>NUCLEOTIDE SEQUENCE [LARGE SCALE GENOMIC DNA]</scope>
    <source>
        <strain evidence="4">CCUG 30340</strain>
    </source>
</reference>
<evidence type="ECO:0000313" key="4">
    <source>
        <dbReference type="Proteomes" id="UP001595886"/>
    </source>
</evidence>
<dbReference type="RefSeq" id="WP_380018957.1">
    <property type="nucleotide sequence ID" value="NZ_JBHSHD010000003.1"/>
</dbReference>
<organism evidence="3 4">
    <name type="scientific">Dokdonella ginsengisoli</name>
    <dbReference type="NCBI Taxonomy" id="363846"/>
    <lineage>
        <taxon>Bacteria</taxon>
        <taxon>Pseudomonadati</taxon>
        <taxon>Pseudomonadota</taxon>
        <taxon>Gammaproteobacteria</taxon>
        <taxon>Lysobacterales</taxon>
        <taxon>Rhodanobacteraceae</taxon>
        <taxon>Dokdonella</taxon>
    </lineage>
</organism>